<dbReference type="GeneID" id="300572273"/>
<organism evidence="2 3">
    <name type="scientific">Trichoderma ghanense</name>
    <dbReference type="NCBI Taxonomy" id="65468"/>
    <lineage>
        <taxon>Eukaryota</taxon>
        <taxon>Fungi</taxon>
        <taxon>Dikarya</taxon>
        <taxon>Ascomycota</taxon>
        <taxon>Pezizomycotina</taxon>
        <taxon>Sordariomycetes</taxon>
        <taxon>Hypocreomycetidae</taxon>
        <taxon>Hypocreales</taxon>
        <taxon>Hypocreaceae</taxon>
        <taxon>Trichoderma</taxon>
    </lineage>
</organism>
<evidence type="ECO:0008006" key="4">
    <source>
        <dbReference type="Google" id="ProtNLM"/>
    </source>
</evidence>
<keyword evidence="1" id="KW-0175">Coiled coil</keyword>
<sequence length="372" mass="42173">MVGCAIGLGPRELTRLPLARGADAVEFGEISAGRTIGIFFGLIIIKWRTQRLQASLSETLDEIQHLESDCDEKLRDTGHDAYTAIEGVVTELLTIEQGTDRIERVNKGMVVKLDLVAKKFGSLCDLGKQAAWKLGSRAAVCMANGDNATHFVFELDSDITNLKTECAGVYNARIEREKSLRLFRELEGDIRRYVSYTRYAASRWRNIILGFFHRKTRERLMRDVEEAQQRLHGNLNQQRVACESIEALHRLESFYQVTWAHMGRLRDQAHGVAGGFKNEYKRVTEVQEAKDKVFANLLNVRNKIDDPEFRGTRDSSLRLVVELFRTDNESWCGWGCLKLFENRITGAISAKRLEAGEEVTAKLTPVVDASEF</sequence>
<evidence type="ECO:0000313" key="3">
    <source>
        <dbReference type="Proteomes" id="UP001642720"/>
    </source>
</evidence>
<gene>
    <name evidence="2" type="ORF">CCMA1212_000352</name>
</gene>
<comment type="caution">
    <text evidence="2">The sequence shown here is derived from an EMBL/GenBank/DDBJ whole genome shotgun (WGS) entry which is preliminary data.</text>
</comment>
<dbReference type="EMBL" id="PPTA01000001">
    <property type="protein sequence ID" value="TFB06751.1"/>
    <property type="molecule type" value="Genomic_DNA"/>
</dbReference>
<reference evidence="2 3" key="1">
    <citation type="submission" date="2018-01" db="EMBL/GenBank/DDBJ databases">
        <title>Genome characterization of the sugarcane-associated fungus Trichoderma ghanense CCMA-1212 and their application in lignocelulose bioconversion.</title>
        <authorList>
            <person name="Steindorff A.S."/>
            <person name="Mendes T.D."/>
            <person name="Vilela E.S.D."/>
            <person name="Rodrigues D.S."/>
            <person name="Formighieri E.F."/>
            <person name="Melo I.S."/>
            <person name="Favaro L.C.L."/>
        </authorList>
    </citation>
    <scope>NUCLEOTIDE SEQUENCE [LARGE SCALE GENOMIC DNA]</scope>
    <source>
        <strain evidence="2 3">CCMA-1212</strain>
    </source>
</reference>
<dbReference type="RefSeq" id="XP_073562952.1">
    <property type="nucleotide sequence ID" value="XM_073697823.1"/>
</dbReference>
<dbReference type="Proteomes" id="UP001642720">
    <property type="component" value="Unassembled WGS sequence"/>
</dbReference>
<evidence type="ECO:0000256" key="1">
    <source>
        <dbReference type="SAM" id="Coils"/>
    </source>
</evidence>
<keyword evidence="3" id="KW-1185">Reference proteome</keyword>
<name>A0ABY2HF21_9HYPO</name>
<proteinExistence type="predicted"/>
<accession>A0ABY2HF21</accession>
<protein>
    <recommendedName>
        <fullName evidence="4">Fungal N-terminal domain-containing protein</fullName>
    </recommendedName>
</protein>
<evidence type="ECO:0000313" key="2">
    <source>
        <dbReference type="EMBL" id="TFB06751.1"/>
    </source>
</evidence>
<feature type="coiled-coil region" evidence="1">
    <location>
        <begin position="49"/>
        <end position="76"/>
    </location>
</feature>